<evidence type="ECO:0000256" key="5">
    <source>
        <dbReference type="ARBA" id="ARBA00022692"/>
    </source>
</evidence>
<dbReference type="Pfam" id="PF04143">
    <property type="entry name" value="Sulf_transp"/>
    <property type="match status" value="1"/>
</dbReference>
<sequence>MIYEPWPWYVSGPLIVLVMAILLLMGKRFGMSSNLETMCTIGGAGKISDYFKTNVKSKSWSLLVVLGVVFGGYLGSNVLTNNKGVAISEMTISMLNDLGFSSAGKAYLPSELFSTSSLSDPFTVLLLLVAGFLVGFGARYAGGCTSGHAISGLSSLQLPSLIAVIGFFAGGLLMVHFFFPLLFGS</sequence>
<dbReference type="PANTHER" id="PTHR30574:SF1">
    <property type="entry name" value="SULPHUR TRANSPORT DOMAIN-CONTAINING PROTEIN"/>
    <property type="match status" value="1"/>
</dbReference>
<evidence type="ECO:0000256" key="2">
    <source>
        <dbReference type="ARBA" id="ARBA00022448"/>
    </source>
</evidence>
<dbReference type="Proteomes" id="UP001203607">
    <property type="component" value="Unassembled WGS sequence"/>
</dbReference>
<comment type="similarity">
    <text evidence="8">Belongs to the TsuA/YedE (TC 9.B.102) family.</text>
</comment>
<evidence type="ECO:0000256" key="7">
    <source>
        <dbReference type="ARBA" id="ARBA00023136"/>
    </source>
</evidence>
<keyword evidence="7 9" id="KW-0472">Membrane</keyword>
<gene>
    <name evidence="10" type="ORF">M3P19_10950</name>
</gene>
<keyword evidence="5 9" id="KW-0812">Transmembrane</keyword>
<feature type="transmembrane region" description="Helical" evidence="9">
    <location>
        <begin position="60"/>
        <end position="80"/>
    </location>
</feature>
<evidence type="ECO:0000313" key="11">
    <source>
        <dbReference type="Proteomes" id="UP001203607"/>
    </source>
</evidence>
<comment type="caution">
    <text evidence="10">The sequence shown here is derived from an EMBL/GenBank/DDBJ whole genome shotgun (WGS) entry which is preliminary data.</text>
</comment>
<comment type="subcellular location">
    <subcellularLocation>
        <location evidence="1">Cell inner membrane</location>
        <topology evidence="1">Multi-pass membrane protein</topology>
    </subcellularLocation>
</comment>
<feature type="transmembrane region" description="Helical" evidence="9">
    <location>
        <begin position="122"/>
        <end position="141"/>
    </location>
</feature>
<accession>A0ABT0PT15</accession>
<evidence type="ECO:0000256" key="6">
    <source>
        <dbReference type="ARBA" id="ARBA00022989"/>
    </source>
</evidence>
<dbReference type="InterPro" id="IPR007272">
    <property type="entry name" value="Sulf_transp_TsuA/YedE"/>
</dbReference>
<evidence type="ECO:0000256" key="4">
    <source>
        <dbReference type="ARBA" id="ARBA00022519"/>
    </source>
</evidence>
<evidence type="ECO:0000313" key="10">
    <source>
        <dbReference type="EMBL" id="MCL6274532.1"/>
    </source>
</evidence>
<feature type="transmembrane region" description="Helical" evidence="9">
    <location>
        <begin position="6"/>
        <end position="25"/>
    </location>
</feature>
<name>A0ABT0PT15_9FLAO</name>
<keyword evidence="3" id="KW-1003">Cell membrane</keyword>
<evidence type="ECO:0000256" key="1">
    <source>
        <dbReference type="ARBA" id="ARBA00004429"/>
    </source>
</evidence>
<evidence type="ECO:0000256" key="8">
    <source>
        <dbReference type="ARBA" id="ARBA00035655"/>
    </source>
</evidence>
<organism evidence="10 11">
    <name type="scientific">Flagellimonas spongiicola</name>
    <dbReference type="NCBI Taxonomy" id="2942208"/>
    <lineage>
        <taxon>Bacteria</taxon>
        <taxon>Pseudomonadati</taxon>
        <taxon>Bacteroidota</taxon>
        <taxon>Flavobacteriia</taxon>
        <taxon>Flavobacteriales</taxon>
        <taxon>Flavobacteriaceae</taxon>
        <taxon>Flagellimonas</taxon>
    </lineage>
</organism>
<protein>
    <submittedName>
        <fullName evidence="10">YeeE/YedE family protein</fullName>
    </submittedName>
</protein>
<keyword evidence="2" id="KW-0813">Transport</keyword>
<evidence type="ECO:0000256" key="3">
    <source>
        <dbReference type="ARBA" id="ARBA00022475"/>
    </source>
</evidence>
<reference evidence="10 11" key="1">
    <citation type="submission" date="2022-05" db="EMBL/GenBank/DDBJ databases">
        <authorList>
            <person name="Park J.-S."/>
        </authorList>
    </citation>
    <scope>NUCLEOTIDE SEQUENCE [LARGE SCALE GENOMIC DNA]</scope>
    <source>
        <strain evidence="10 11">2012CJ35-5</strain>
    </source>
</reference>
<keyword evidence="6 9" id="KW-1133">Transmembrane helix</keyword>
<dbReference type="PANTHER" id="PTHR30574">
    <property type="entry name" value="INNER MEMBRANE PROTEIN YEDE"/>
    <property type="match status" value="1"/>
</dbReference>
<proteinExistence type="inferred from homology"/>
<keyword evidence="4" id="KW-0997">Cell inner membrane</keyword>
<evidence type="ECO:0000256" key="9">
    <source>
        <dbReference type="SAM" id="Phobius"/>
    </source>
</evidence>
<dbReference type="RefSeq" id="WP_249657709.1">
    <property type="nucleotide sequence ID" value="NZ_JAMFMA010000002.1"/>
</dbReference>
<dbReference type="EMBL" id="JAMFMA010000002">
    <property type="protein sequence ID" value="MCL6274532.1"/>
    <property type="molecule type" value="Genomic_DNA"/>
</dbReference>
<keyword evidence="11" id="KW-1185">Reference proteome</keyword>
<feature type="transmembrane region" description="Helical" evidence="9">
    <location>
        <begin position="161"/>
        <end position="183"/>
    </location>
</feature>